<sequence length="226" mass="24496">MDAAAVQATGQQTGLSSKFAEPCFGYDVEKFPETHATKIGTWTLCLNTGTMDLDRMSRSTKGRKLGEPTFESAGGRPLRNPDFLPNRFWVPLRLRAPSSRVCSIISAVSRETCSSARMAVEAPSASGVPQTWSVPLFFEELMIEACASASPPRAKEACCSAPNDDDDASHRPWHGILDQCHAHTKSSSQNLADRNQNPNNTAAEVGLFAQSGNRHVQGFSNGPWDV</sequence>
<reference evidence="2" key="1">
    <citation type="submission" date="2021-06" db="EMBL/GenBank/DDBJ databases">
        <title>Comparative genomics, transcriptomics and evolutionary studies reveal genomic signatures of adaptation to plant cell wall in hemibiotrophic fungi.</title>
        <authorList>
            <consortium name="DOE Joint Genome Institute"/>
            <person name="Baroncelli R."/>
            <person name="Diaz J.F."/>
            <person name="Benocci T."/>
            <person name="Peng M."/>
            <person name="Battaglia E."/>
            <person name="Haridas S."/>
            <person name="Andreopoulos W."/>
            <person name="Labutti K."/>
            <person name="Pangilinan J."/>
            <person name="Floch G.L."/>
            <person name="Makela M.R."/>
            <person name="Henrissat B."/>
            <person name="Grigoriev I.V."/>
            <person name="Crouch J.A."/>
            <person name="De Vries R.P."/>
            <person name="Sukno S.A."/>
            <person name="Thon M.R."/>
        </authorList>
    </citation>
    <scope>NUCLEOTIDE SEQUENCE</scope>
    <source>
        <strain evidence="2">CBS 125086</strain>
    </source>
</reference>
<evidence type="ECO:0000256" key="1">
    <source>
        <dbReference type="SAM" id="MobiDB-lite"/>
    </source>
</evidence>
<organism evidence="2 3">
    <name type="scientific">Colletotrichum navitas</name>
    <dbReference type="NCBI Taxonomy" id="681940"/>
    <lineage>
        <taxon>Eukaryota</taxon>
        <taxon>Fungi</taxon>
        <taxon>Dikarya</taxon>
        <taxon>Ascomycota</taxon>
        <taxon>Pezizomycotina</taxon>
        <taxon>Sordariomycetes</taxon>
        <taxon>Hypocreomycetidae</taxon>
        <taxon>Glomerellales</taxon>
        <taxon>Glomerellaceae</taxon>
        <taxon>Colletotrichum</taxon>
        <taxon>Colletotrichum graminicola species complex</taxon>
    </lineage>
</organism>
<accession>A0AAD8PTL4</accession>
<comment type="caution">
    <text evidence="2">The sequence shown here is derived from an EMBL/GenBank/DDBJ whole genome shotgun (WGS) entry which is preliminary data.</text>
</comment>
<evidence type="ECO:0000313" key="2">
    <source>
        <dbReference type="EMBL" id="KAK1579782.1"/>
    </source>
</evidence>
<dbReference type="RefSeq" id="XP_060410885.1">
    <property type="nucleotide sequence ID" value="XM_060560250.1"/>
</dbReference>
<dbReference type="AlphaFoldDB" id="A0AAD8PTL4"/>
<dbReference type="Proteomes" id="UP001230504">
    <property type="component" value="Unassembled WGS sequence"/>
</dbReference>
<evidence type="ECO:0000313" key="3">
    <source>
        <dbReference type="Proteomes" id="UP001230504"/>
    </source>
</evidence>
<feature type="region of interest" description="Disordered" evidence="1">
    <location>
        <begin position="58"/>
        <end position="77"/>
    </location>
</feature>
<keyword evidence="3" id="KW-1185">Reference proteome</keyword>
<dbReference type="EMBL" id="JAHLJV010000062">
    <property type="protein sequence ID" value="KAK1579782.1"/>
    <property type="molecule type" value="Genomic_DNA"/>
</dbReference>
<gene>
    <name evidence="2" type="ORF">LY79DRAFT_582310</name>
</gene>
<dbReference type="GeneID" id="85444490"/>
<proteinExistence type="predicted"/>
<protein>
    <submittedName>
        <fullName evidence="2">Uncharacterized protein</fullName>
    </submittedName>
</protein>
<name>A0AAD8PTL4_9PEZI</name>